<dbReference type="SUPFAM" id="SSF56112">
    <property type="entry name" value="Protein kinase-like (PK-like)"/>
    <property type="match status" value="1"/>
</dbReference>
<protein>
    <submittedName>
        <fullName evidence="3">Kic1p</fullName>
    </submittedName>
</protein>
<dbReference type="PROSITE" id="PS50011">
    <property type="entry name" value="PROTEIN_KINASE_DOM"/>
    <property type="match status" value="1"/>
</dbReference>
<evidence type="ECO:0000256" key="1">
    <source>
        <dbReference type="SAM" id="MobiDB-lite"/>
    </source>
</evidence>
<dbReference type="Pfam" id="PF07714">
    <property type="entry name" value="PK_Tyr_Ser-Thr"/>
    <property type="match status" value="1"/>
</dbReference>
<evidence type="ECO:0000313" key="3">
    <source>
        <dbReference type="EMBL" id="EXX65149.1"/>
    </source>
</evidence>
<feature type="region of interest" description="Disordered" evidence="1">
    <location>
        <begin position="429"/>
        <end position="461"/>
    </location>
</feature>
<organism evidence="3 4">
    <name type="scientific">Rhizophagus irregularis (strain DAOM 197198w)</name>
    <name type="common">Glomus intraradices</name>
    <dbReference type="NCBI Taxonomy" id="1432141"/>
    <lineage>
        <taxon>Eukaryota</taxon>
        <taxon>Fungi</taxon>
        <taxon>Fungi incertae sedis</taxon>
        <taxon>Mucoromycota</taxon>
        <taxon>Glomeromycotina</taxon>
        <taxon>Glomeromycetes</taxon>
        <taxon>Glomerales</taxon>
        <taxon>Glomeraceae</taxon>
        <taxon>Rhizophagus</taxon>
    </lineage>
</organism>
<feature type="compositionally biased region" description="Basic and acidic residues" evidence="1">
    <location>
        <begin position="445"/>
        <end position="461"/>
    </location>
</feature>
<evidence type="ECO:0000313" key="4">
    <source>
        <dbReference type="Proteomes" id="UP000022910"/>
    </source>
</evidence>
<dbReference type="PANTHER" id="PTHR44329">
    <property type="entry name" value="SERINE/THREONINE-PROTEIN KINASE TNNI3K-RELATED"/>
    <property type="match status" value="1"/>
</dbReference>
<keyword evidence="4" id="KW-1185">Reference proteome</keyword>
<dbReference type="AlphaFoldDB" id="A0A015KCF2"/>
<dbReference type="SMR" id="A0A015KCF2"/>
<dbReference type="GO" id="GO:0005524">
    <property type="term" value="F:ATP binding"/>
    <property type="evidence" value="ECO:0007669"/>
    <property type="project" value="InterPro"/>
</dbReference>
<reference evidence="3 4" key="1">
    <citation type="submission" date="2014-02" db="EMBL/GenBank/DDBJ databases">
        <title>Single nucleus genome sequencing reveals high similarity among nuclei of an endomycorrhizal fungus.</title>
        <authorList>
            <person name="Lin K."/>
            <person name="Geurts R."/>
            <person name="Zhang Z."/>
            <person name="Limpens E."/>
            <person name="Saunders D.G."/>
            <person name="Mu D."/>
            <person name="Pang E."/>
            <person name="Cao H."/>
            <person name="Cha H."/>
            <person name="Lin T."/>
            <person name="Zhou Q."/>
            <person name="Shang Y."/>
            <person name="Li Y."/>
            <person name="Ivanov S."/>
            <person name="Sharma T."/>
            <person name="Velzen R.V."/>
            <person name="Ruijter N.D."/>
            <person name="Aanen D.K."/>
            <person name="Win J."/>
            <person name="Kamoun S."/>
            <person name="Bisseling T."/>
            <person name="Huang S."/>
        </authorList>
    </citation>
    <scope>NUCLEOTIDE SEQUENCE [LARGE SCALE GENOMIC DNA]</scope>
    <source>
        <strain evidence="4">DAOM197198w</strain>
    </source>
</reference>
<dbReference type="Proteomes" id="UP000022910">
    <property type="component" value="Unassembled WGS sequence"/>
</dbReference>
<dbReference type="EMBL" id="JEMT01022508">
    <property type="protein sequence ID" value="EXX65149.1"/>
    <property type="molecule type" value="Genomic_DNA"/>
</dbReference>
<dbReference type="GO" id="GO:0004674">
    <property type="term" value="F:protein serine/threonine kinase activity"/>
    <property type="evidence" value="ECO:0007669"/>
    <property type="project" value="TreeGrafter"/>
</dbReference>
<sequence length="516" mass="58287">MDYSSMLKHLAKEAGIVVPPNSFSKSGSPSLNKNEKSSKLSKCSKCGGTRTAIGWCRPCDTAKLKAHFKNWTSGNEELDQFIRETQLNANTPFDYMRWINFDSFSDVKFEAQGGFGLVYSAKSSAWGKVALKFLDNSESLASDFLDELRAHHRCSLGSGIIDCYGVSKDPETNRYVMVMRFADHGSLRKYLTKYFAELSWDEKIILFDRIAKGLQGIHDSGLVHRDFHSGNILRHEKLVYVTDLGMCRPVNESEDSKKVYGVLPYVAPEVLRGDSYTQKADIYSLGMIMWEMSSNEPPFSDRAHDYSLANDICNGLRPPIISGTPKGYVAAMLRCWDADPSKRPTAADLLNVSAKWRYLSDGKAPFQGPRTKKIKTGSVKSVITNSGAVHPQAFYTSRLLHFPHLPEPRNSETFTLFDPTTGELLTMIRKSSSKRDPAGSATNDNKGKEKAREDYQTHNGRREVTRSMTLGKVDKEMIDKLKADRRQHSHYRWSSIINEVPREVELYRVDEKEKQS</sequence>
<evidence type="ECO:0000259" key="2">
    <source>
        <dbReference type="PROSITE" id="PS50011"/>
    </source>
</evidence>
<accession>A0A015KCF2</accession>
<dbReference type="InterPro" id="IPR001245">
    <property type="entry name" value="Ser-Thr/Tyr_kinase_cat_dom"/>
</dbReference>
<dbReference type="InterPro" id="IPR011009">
    <property type="entry name" value="Kinase-like_dom_sf"/>
</dbReference>
<comment type="caution">
    <text evidence="3">The sequence shown here is derived from an EMBL/GenBank/DDBJ whole genome shotgun (WGS) entry which is preliminary data.</text>
</comment>
<dbReference type="OrthoDB" id="6718656at2759"/>
<name>A0A015KCF2_RHIIW</name>
<dbReference type="InterPro" id="IPR051681">
    <property type="entry name" value="Ser/Thr_Kinases-Pseudokinases"/>
</dbReference>
<dbReference type="HOGENOM" id="CLU_000288_7_34_1"/>
<dbReference type="InterPro" id="IPR000719">
    <property type="entry name" value="Prot_kinase_dom"/>
</dbReference>
<dbReference type="Gene3D" id="1.10.510.10">
    <property type="entry name" value="Transferase(Phosphotransferase) domain 1"/>
    <property type="match status" value="1"/>
</dbReference>
<proteinExistence type="predicted"/>
<gene>
    <name evidence="3" type="ORF">RirG_136070</name>
</gene>
<feature type="domain" description="Protein kinase" evidence="2">
    <location>
        <begin position="104"/>
        <end position="359"/>
    </location>
</feature>